<evidence type="ECO:0000256" key="2">
    <source>
        <dbReference type="SAM" id="Phobius"/>
    </source>
</evidence>
<evidence type="ECO:0008006" key="5">
    <source>
        <dbReference type="Google" id="ProtNLM"/>
    </source>
</evidence>
<dbReference type="STRING" id="936435.F8PYI9"/>
<dbReference type="EMBL" id="GL945480">
    <property type="protein sequence ID" value="EGN98952.1"/>
    <property type="molecule type" value="Genomic_DNA"/>
</dbReference>
<keyword evidence="2" id="KW-0472">Membrane</keyword>
<proteinExistence type="inferred from homology"/>
<gene>
    <name evidence="3" type="ORF">SERLA73DRAFT_181696</name>
</gene>
<dbReference type="GO" id="GO:0004497">
    <property type="term" value="F:monooxygenase activity"/>
    <property type="evidence" value="ECO:0007669"/>
    <property type="project" value="TreeGrafter"/>
</dbReference>
<dbReference type="PANTHER" id="PTHR31495">
    <property type="entry name" value="PEROXYGENASE 3-RELATED"/>
    <property type="match status" value="1"/>
</dbReference>
<dbReference type="OMA" id="FEFCEKS"/>
<dbReference type="InterPro" id="IPR007736">
    <property type="entry name" value="Caleosin-related"/>
</dbReference>
<keyword evidence="2" id="KW-1133">Transmembrane helix</keyword>
<dbReference type="Pfam" id="PF05042">
    <property type="entry name" value="Caleosin"/>
    <property type="match status" value="1"/>
</dbReference>
<dbReference type="OrthoDB" id="640742at2759"/>
<dbReference type="Proteomes" id="UP000008063">
    <property type="component" value="Unassembled WGS sequence"/>
</dbReference>
<dbReference type="HOGENOM" id="CLU_062049_1_0_1"/>
<dbReference type="GO" id="GO:0005509">
    <property type="term" value="F:calcium ion binding"/>
    <property type="evidence" value="ECO:0007669"/>
    <property type="project" value="TreeGrafter"/>
</dbReference>
<keyword evidence="2" id="KW-0812">Transmembrane</keyword>
<dbReference type="InParanoid" id="F8PYI9"/>
<sequence length="270" mass="30806">MPNDAIGPPGLVTTAVRAPVTKEREYCIDTDKAIERPYVGRATYAPSVDQPNGSQAHSKKHQEYTVMQQHILFWDRDADGEIWPLDTYRGFRDLGFNMLFSFLTIFIVNLSFTLPTSLERSFFPDPFFRVFIPHIHKGKHGSDTGIYDNEGRFVPSRFEDLFARYAKRSKENPDVLANSLSLLEVFELMKGQRCAVDPFGWSAAMFEWVTAWLLLQQGGRVDKEDLRRLYDGSIFFEISEARQSKEGWNKGWGMGGDGFIGGERVLPFGL</sequence>
<accession>F8PYI9</accession>
<organism evidence="4">
    <name type="scientific">Serpula lacrymans var. lacrymans (strain S7.3)</name>
    <name type="common">Dry rot fungus</name>
    <dbReference type="NCBI Taxonomy" id="936435"/>
    <lineage>
        <taxon>Eukaryota</taxon>
        <taxon>Fungi</taxon>
        <taxon>Dikarya</taxon>
        <taxon>Basidiomycota</taxon>
        <taxon>Agaricomycotina</taxon>
        <taxon>Agaricomycetes</taxon>
        <taxon>Agaricomycetidae</taxon>
        <taxon>Boletales</taxon>
        <taxon>Coniophorineae</taxon>
        <taxon>Serpulaceae</taxon>
        <taxon>Serpula</taxon>
    </lineage>
</organism>
<dbReference type="eggNOG" id="ENOG502QQD0">
    <property type="taxonomic scope" value="Eukaryota"/>
</dbReference>
<comment type="similarity">
    <text evidence="1">Belongs to the caleosin family.</text>
</comment>
<feature type="transmembrane region" description="Helical" evidence="2">
    <location>
        <begin position="94"/>
        <end position="114"/>
    </location>
</feature>
<evidence type="ECO:0000256" key="1">
    <source>
        <dbReference type="ARBA" id="ARBA00006765"/>
    </source>
</evidence>
<reference evidence="4" key="1">
    <citation type="journal article" date="2011" name="Science">
        <title>The plant cell wall-decomposing machinery underlies the functional diversity of forest fungi.</title>
        <authorList>
            <person name="Eastwood D.C."/>
            <person name="Floudas D."/>
            <person name="Binder M."/>
            <person name="Majcherczyk A."/>
            <person name="Schneider P."/>
            <person name="Aerts A."/>
            <person name="Asiegbu F.O."/>
            <person name="Baker S.E."/>
            <person name="Barry K."/>
            <person name="Bendiksby M."/>
            <person name="Blumentritt M."/>
            <person name="Coutinho P.M."/>
            <person name="Cullen D."/>
            <person name="de Vries R.P."/>
            <person name="Gathman A."/>
            <person name="Goodell B."/>
            <person name="Henrissat B."/>
            <person name="Ihrmark K."/>
            <person name="Kauserud H."/>
            <person name="Kohler A."/>
            <person name="LaButti K."/>
            <person name="Lapidus A."/>
            <person name="Lavin J.L."/>
            <person name="Lee Y.-H."/>
            <person name="Lindquist E."/>
            <person name="Lilly W."/>
            <person name="Lucas S."/>
            <person name="Morin E."/>
            <person name="Murat C."/>
            <person name="Oguiza J.A."/>
            <person name="Park J."/>
            <person name="Pisabarro A.G."/>
            <person name="Riley R."/>
            <person name="Rosling A."/>
            <person name="Salamov A."/>
            <person name="Schmidt O."/>
            <person name="Schmutz J."/>
            <person name="Skrede I."/>
            <person name="Stenlid J."/>
            <person name="Wiebenga A."/>
            <person name="Xie X."/>
            <person name="Kuees U."/>
            <person name="Hibbett D.S."/>
            <person name="Hoffmeister D."/>
            <person name="Hoegberg N."/>
            <person name="Martin F."/>
            <person name="Grigoriev I.V."/>
            <person name="Watkinson S.C."/>
        </authorList>
    </citation>
    <scope>NUCLEOTIDE SEQUENCE [LARGE SCALE GENOMIC DNA]</scope>
    <source>
        <strain evidence="4">strain S7.3</strain>
    </source>
</reference>
<dbReference type="PANTHER" id="PTHR31495:SF0">
    <property type="entry name" value="BINDING PROTEIN CALEOSIN, PUTATIVE (AFU_ORTHOLOGUE AFUA_5G13750)-RELATED"/>
    <property type="match status" value="1"/>
</dbReference>
<evidence type="ECO:0000313" key="4">
    <source>
        <dbReference type="Proteomes" id="UP000008063"/>
    </source>
</evidence>
<evidence type="ECO:0000313" key="3">
    <source>
        <dbReference type="EMBL" id="EGN98952.1"/>
    </source>
</evidence>
<name>F8PYI9_SERL3</name>
<protein>
    <recommendedName>
        <fullName evidence="5">Caleosin-domain-containing protein</fullName>
    </recommendedName>
</protein>
<dbReference type="AlphaFoldDB" id="F8PYI9"/>
<keyword evidence="4" id="KW-1185">Reference proteome</keyword>